<proteinExistence type="predicted"/>
<dbReference type="Proteomes" id="UP001075354">
    <property type="component" value="Chromosome 8"/>
</dbReference>
<dbReference type="SMART" id="SM00703">
    <property type="entry name" value="NRF"/>
    <property type="match status" value="1"/>
</dbReference>
<feature type="transmembrane region" description="Helical" evidence="2">
    <location>
        <begin position="587"/>
        <end position="605"/>
    </location>
</feature>
<evidence type="ECO:0000313" key="4">
    <source>
        <dbReference type="EMBL" id="KAJ1525440.1"/>
    </source>
</evidence>
<feature type="transmembrane region" description="Helical" evidence="2">
    <location>
        <begin position="517"/>
        <end position="538"/>
    </location>
</feature>
<keyword evidence="5" id="KW-1185">Reference proteome</keyword>
<dbReference type="AlphaFoldDB" id="A0AAV7XK24"/>
<feature type="transmembrane region" description="Helical" evidence="2">
    <location>
        <begin position="488"/>
        <end position="505"/>
    </location>
</feature>
<feature type="domain" description="Nose resistant-to-fluoxetine protein N-terminal" evidence="3">
    <location>
        <begin position="20"/>
        <end position="165"/>
    </location>
</feature>
<dbReference type="InterPro" id="IPR002656">
    <property type="entry name" value="Acyl_transf_3_dom"/>
</dbReference>
<protein>
    <recommendedName>
        <fullName evidence="3">Nose resistant-to-fluoxetine protein N-terminal domain-containing protein</fullName>
    </recommendedName>
</protein>
<evidence type="ECO:0000256" key="2">
    <source>
        <dbReference type="SAM" id="Phobius"/>
    </source>
</evidence>
<gene>
    <name evidence="4" type="ORF">ONE63_010252</name>
</gene>
<feature type="region of interest" description="Disordered" evidence="1">
    <location>
        <begin position="664"/>
        <end position="704"/>
    </location>
</feature>
<dbReference type="Pfam" id="PF20146">
    <property type="entry name" value="NRF"/>
    <property type="match status" value="1"/>
</dbReference>
<keyword evidence="2" id="KW-0472">Membrane</keyword>
<sequence length="704" mass="76836">MLAPPSLFPAMTISAPHSAVRACARQSRQLDKALANRTLWAMNMLEASALGPGSAGVLSGSVYQLGDYDQCMGARAPWPAQYCLASVHYAVPHTGALPLHHQVYAANGSVWDKLHYGGAESHYPLDTITWGLCVPAACSDGEVQSALGSHLSAAAAAAAAAGARATGVTVRHCTAPLRRIYEADLLDALFGTVVGTLLSLLAMGTLLDLFGQDVKNSKDPSDPMGPAGLGRRLLLCFSLRRSLRSLLAAEPRVGGLGLEPISGVRFINMLLLVMVHRVLNVYRGPVHNYIEVAHAVEELPLTGVIHGQLFVDTCFFLAGLLLAWYSLCRSQAQGFGRTVLLRYIRLTPCYALVILFYASVFYKTGSGPLWDKFIGVERDACRSYWWANLLYVNNYVPTDTLCMFHAWSLAADMHYFIMGTLLLALLRRSYRWGVAALLGLGVVSVAVPFTLTALQRWPAMLMFHPGFLADIHRSPMFRLVYSASHNRATPYLVGIGCAVIMHRLHTRQHRFSARVTWAVEVFCSACMLPVLLTSVVFYDPDHAYNATESALYAAVTPVVWAVGLTGGSLTSMLGTKSIVRFATTPRPFLVLSKLTYCVYLVHWIYQMGATATLRAPYHQSDFKTIQEGTNDLLNSFFLAFLMYLAVEAPTRTLSKLLFAPRKGGSQGYSMTRSSEHGVAPVPSRAHAPRVSADPNGNVVKTESK</sequence>
<feature type="transmembrane region" description="Helical" evidence="2">
    <location>
        <begin position="432"/>
        <end position="454"/>
    </location>
</feature>
<dbReference type="PANTHER" id="PTHR11161">
    <property type="entry name" value="O-ACYLTRANSFERASE"/>
    <property type="match status" value="1"/>
</dbReference>
<feature type="transmembrane region" description="Helical" evidence="2">
    <location>
        <begin position="404"/>
        <end position="425"/>
    </location>
</feature>
<evidence type="ECO:0000259" key="3">
    <source>
        <dbReference type="SMART" id="SM00703"/>
    </source>
</evidence>
<reference evidence="4" key="1">
    <citation type="submission" date="2022-12" db="EMBL/GenBank/DDBJ databases">
        <title>Chromosome-level genome assembly of the bean flower thrips Megalurothrips usitatus.</title>
        <authorList>
            <person name="Ma L."/>
            <person name="Liu Q."/>
            <person name="Li H."/>
            <person name="Cai W."/>
        </authorList>
    </citation>
    <scope>NUCLEOTIDE SEQUENCE</scope>
    <source>
        <strain evidence="4">Cailab_2022a</strain>
    </source>
</reference>
<evidence type="ECO:0000256" key="1">
    <source>
        <dbReference type="SAM" id="MobiDB-lite"/>
    </source>
</evidence>
<comment type="caution">
    <text evidence="4">The sequence shown here is derived from an EMBL/GenBank/DDBJ whole genome shotgun (WGS) entry which is preliminary data.</text>
</comment>
<name>A0AAV7XK24_9NEOP</name>
<feature type="transmembrane region" description="Helical" evidence="2">
    <location>
        <begin position="340"/>
        <end position="362"/>
    </location>
</feature>
<evidence type="ECO:0000313" key="5">
    <source>
        <dbReference type="Proteomes" id="UP001075354"/>
    </source>
</evidence>
<feature type="transmembrane region" description="Helical" evidence="2">
    <location>
        <begin position="550"/>
        <end position="575"/>
    </location>
</feature>
<keyword evidence="2" id="KW-0812">Transmembrane</keyword>
<dbReference type="GO" id="GO:0016747">
    <property type="term" value="F:acyltransferase activity, transferring groups other than amino-acyl groups"/>
    <property type="evidence" value="ECO:0007669"/>
    <property type="project" value="InterPro"/>
</dbReference>
<dbReference type="Pfam" id="PF01757">
    <property type="entry name" value="Acyl_transf_3"/>
    <property type="match status" value="1"/>
</dbReference>
<dbReference type="InterPro" id="IPR052728">
    <property type="entry name" value="O2_lipid_transport_reg"/>
</dbReference>
<accession>A0AAV7XK24</accession>
<keyword evidence="2" id="KW-1133">Transmembrane helix</keyword>
<dbReference type="PANTHER" id="PTHR11161:SF71">
    <property type="entry name" value="NOSE RESISTANT-TO-FLUOXETINE PROTEIN N-TERMINAL DOMAIN-CONTAINING PROTEIN"/>
    <property type="match status" value="1"/>
</dbReference>
<organism evidence="4 5">
    <name type="scientific">Megalurothrips usitatus</name>
    <name type="common">bean blossom thrips</name>
    <dbReference type="NCBI Taxonomy" id="439358"/>
    <lineage>
        <taxon>Eukaryota</taxon>
        <taxon>Metazoa</taxon>
        <taxon>Ecdysozoa</taxon>
        <taxon>Arthropoda</taxon>
        <taxon>Hexapoda</taxon>
        <taxon>Insecta</taxon>
        <taxon>Pterygota</taxon>
        <taxon>Neoptera</taxon>
        <taxon>Paraneoptera</taxon>
        <taxon>Thysanoptera</taxon>
        <taxon>Terebrantia</taxon>
        <taxon>Thripoidea</taxon>
        <taxon>Thripidae</taxon>
        <taxon>Megalurothrips</taxon>
    </lineage>
</organism>
<feature type="transmembrane region" description="Helical" evidence="2">
    <location>
        <begin position="309"/>
        <end position="328"/>
    </location>
</feature>
<dbReference type="InterPro" id="IPR006621">
    <property type="entry name" value="Nose-resist-to-fluoxetine_N"/>
</dbReference>
<dbReference type="EMBL" id="JAPTSV010000008">
    <property type="protein sequence ID" value="KAJ1525440.1"/>
    <property type="molecule type" value="Genomic_DNA"/>
</dbReference>